<evidence type="ECO:0000256" key="2">
    <source>
        <dbReference type="SAM" id="MobiDB-lite"/>
    </source>
</evidence>
<dbReference type="AlphaFoldDB" id="A0A8W8MS14"/>
<name>A0A8W8MS14_MAGGI</name>
<protein>
    <submittedName>
        <fullName evidence="3">Uncharacterized protein</fullName>
    </submittedName>
</protein>
<dbReference type="Proteomes" id="UP000005408">
    <property type="component" value="Unassembled WGS sequence"/>
</dbReference>
<evidence type="ECO:0000313" key="4">
    <source>
        <dbReference type="Proteomes" id="UP000005408"/>
    </source>
</evidence>
<evidence type="ECO:0000313" key="3">
    <source>
        <dbReference type="EnsemblMetazoa" id="G34179.1:cds"/>
    </source>
</evidence>
<accession>A0A8W8MS14</accession>
<keyword evidence="1" id="KW-0175">Coiled coil</keyword>
<dbReference type="EnsemblMetazoa" id="G34179.1">
    <property type="protein sequence ID" value="G34179.1:cds"/>
    <property type="gene ID" value="G34179"/>
</dbReference>
<reference evidence="3" key="1">
    <citation type="submission" date="2022-08" db="UniProtKB">
        <authorList>
            <consortium name="EnsemblMetazoa"/>
        </authorList>
    </citation>
    <scope>IDENTIFICATION</scope>
    <source>
        <strain evidence="3">05x7-T-G4-1.051#20</strain>
    </source>
</reference>
<evidence type="ECO:0000256" key="1">
    <source>
        <dbReference type="SAM" id="Coils"/>
    </source>
</evidence>
<organism evidence="3 4">
    <name type="scientific">Magallana gigas</name>
    <name type="common">Pacific oyster</name>
    <name type="synonym">Crassostrea gigas</name>
    <dbReference type="NCBI Taxonomy" id="29159"/>
    <lineage>
        <taxon>Eukaryota</taxon>
        <taxon>Metazoa</taxon>
        <taxon>Spiralia</taxon>
        <taxon>Lophotrochozoa</taxon>
        <taxon>Mollusca</taxon>
        <taxon>Bivalvia</taxon>
        <taxon>Autobranchia</taxon>
        <taxon>Pteriomorphia</taxon>
        <taxon>Ostreida</taxon>
        <taxon>Ostreoidea</taxon>
        <taxon>Ostreidae</taxon>
        <taxon>Magallana</taxon>
    </lineage>
</organism>
<proteinExistence type="predicted"/>
<sequence>MDTSVITFLFAGRNVLVPVSNLIEPPFQRKVRELDPDHVKNLEKQLLETPQLFSVLIGNVCSENNVNIDKIQEDGFPFVEVLGGNHTRQALQNLANKEGVVRKVCVDLYKNLTPSEAIFLGLKHNSIHECSRQTSFVELVQLFRKLLQECRKNEKLPKKCSSMWRDQVASIMCVNKQKLKNSFKTHLHCASLSDELWAGIEEFFQAWKDRKILKQPKGDLKQTHLISWTKCDENVKNELLHDVIRGDISFGRFKDRCSIRDLNADEDNENEHQEMLNTDDEPSVRPGARLTSDDLDPKDDYKQALGNVRTKLMIEENRNEELEAENAQLKLELEQTKKQSKTWEEKCQTIKKTNEELQGKIVELEDALKHAQAAAARARKAREMKTVDDLAEKEGFQGRKRKIGPNEEEERENMIEDRRRKLITNQDVEKENMIEVNCGMVQYGGNIYFGKFETETEFVFCKSPVINIDYNEKSITISSKEKTKQLNTRDCQRVKKEEVALKFESEVEFERKN</sequence>
<keyword evidence="4" id="KW-1185">Reference proteome</keyword>
<feature type="coiled-coil region" evidence="1">
    <location>
        <begin position="305"/>
        <end position="381"/>
    </location>
</feature>
<feature type="region of interest" description="Disordered" evidence="2">
    <location>
        <begin position="264"/>
        <end position="298"/>
    </location>
</feature>